<organism evidence="1 2">
    <name type="scientific">Melastoma candidum</name>
    <dbReference type="NCBI Taxonomy" id="119954"/>
    <lineage>
        <taxon>Eukaryota</taxon>
        <taxon>Viridiplantae</taxon>
        <taxon>Streptophyta</taxon>
        <taxon>Embryophyta</taxon>
        <taxon>Tracheophyta</taxon>
        <taxon>Spermatophyta</taxon>
        <taxon>Magnoliopsida</taxon>
        <taxon>eudicotyledons</taxon>
        <taxon>Gunneridae</taxon>
        <taxon>Pentapetalae</taxon>
        <taxon>rosids</taxon>
        <taxon>malvids</taxon>
        <taxon>Myrtales</taxon>
        <taxon>Melastomataceae</taxon>
        <taxon>Melastomatoideae</taxon>
        <taxon>Melastomateae</taxon>
        <taxon>Melastoma</taxon>
    </lineage>
</organism>
<name>A0ACB9N3C9_9MYRT</name>
<evidence type="ECO:0000313" key="1">
    <source>
        <dbReference type="EMBL" id="KAI4331092.1"/>
    </source>
</evidence>
<protein>
    <submittedName>
        <fullName evidence="1">Uncharacterized protein</fullName>
    </submittedName>
</protein>
<comment type="caution">
    <text evidence="1">The sequence shown here is derived from an EMBL/GenBank/DDBJ whole genome shotgun (WGS) entry which is preliminary data.</text>
</comment>
<dbReference type="EMBL" id="CM042887">
    <property type="protein sequence ID" value="KAI4331092.1"/>
    <property type="molecule type" value="Genomic_DNA"/>
</dbReference>
<gene>
    <name evidence="1" type="ORF">MLD38_029315</name>
</gene>
<reference evidence="2" key="1">
    <citation type="journal article" date="2023" name="Front. Plant Sci.">
        <title>Chromosomal-level genome assembly of Melastoma candidum provides insights into trichome evolution.</title>
        <authorList>
            <person name="Zhong Y."/>
            <person name="Wu W."/>
            <person name="Sun C."/>
            <person name="Zou P."/>
            <person name="Liu Y."/>
            <person name="Dai S."/>
            <person name="Zhou R."/>
        </authorList>
    </citation>
    <scope>NUCLEOTIDE SEQUENCE [LARGE SCALE GENOMIC DNA]</scope>
</reference>
<dbReference type="Proteomes" id="UP001057402">
    <property type="component" value="Chromosome 8"/>
</dbReference>
<evidence type="ECO:0000313" key="2">
    <source>
        <dbReference type="Proteomes" id="UP001057402"/>
    </source>
</evidence>
<sequence length="219" mass="24777">MSFFPGAGYDDQDYMAMAPSTEDVQAVDEILLAFYGCIAIVILLYILLRMYVWRVLHQPVGSRSAIGAAVLWLLQEAELTDVGLEQFTIDALPLFVFCVRESWRRHNFEPTLVCTVCLSMFNAGERIRVLPDCKHSFHAECIDEWLALNPTCPVCRTRVVSILQKESRDPPVRRLGPFEVVMTTTVSSLWPEGMSDLTPSSEITQSVSHERRANLHDIV</sequence>
<accession>A0ACB9N3C9</accession>
<keyword evidence="2" id="KW-1185">Reference proteome</keyword>
<proteinExistence type="predicted"/>